<dbReference type="AlphaFoldDB" id="A0AAN9HYA2"/>
<dbReference type="Pfam" id="PF00443">
    <property type="entry name" value="UCH"/>
    <property type="match status" value="1"/>
</dbReference>
<name>A0AAN9HYA2_CROPI</name>
<evidence type="ECO:0000256" key="4">
    <source>
        <dbReference type="ARBA" id="ARBA00022670"/>
    </source>
</evidence>
<keyword evidence="6" id="KW-0378">Hydrolase</keyword>
<dbReference type="InterPro" id="IPR036649">
    <property type="entry name" value="Pyrophosphatase_sf"/>
</dbReference>
<dbReference type="EC" id="3.4.19.12" evidence="3"/>
<dbReference type="GO" id="GO:0000287">
    <property type="term" value="F:magnesium ion binding"/>
    <property type="evidence" value="ECO:0007669"/>
    <property type="project" value="InterPro"/>
</dbReference>
<protein>
    <recommendedName>
        <fullName evidence="3">ubiquitinyl hydrolase 1</fullName>
        <ecNumber evidence="3">3.4.19.12</ecNumber>
    </recommendedName>
</protein>
<evidence type="ECO:0000313" key="10">
    <source>
        <dbReference type="Proteomes" id="UP001372338"/>
    </source>
</evidence>
<dbReference type="InterPro" id="IPR050185">
    <property type="entry name" value="Ub_carboxyl-term_hydrolase"/>
</dbReference>
<keyword evidence="5" id="KW-0833">Ubl conjugation pathway</keyword>
<evidence type="ECO:0000256" key="3">
    <source>
        <dbReference type="ARBA" id="ARBA00012759"/>
    </source>
</evidence>
<evidence type="ECO:0000256" key="2">
    <source>
        <dbReference type="ARBA" id="ARBA00009085"/>
    </source>
</evidence>
<dbReference type="GO" id="GO:0006508">
    <property type="term" value="P:proteolysis"/>
    <property type="evidence" value="ECO:0007669"/>
    <property type="project" value="UniProtKB-KW"/>
</dbReference>
<dbReference type="PANTHER" id="PTHR21646">
    <property type="entry name" value="UBIQUITIN CARBOXYL-TERMINAL HYDROLASE"/>
    <property type="match status" value="1"/>
</dbReference>
<dbReference type="Gene3D" id="3.90.70.10">
    <property type="entry name" value="Cysteine proteinases"/>
    <property type="match status" value="1"/>
</dbReference>
<keyword evidence="7" id="KW-0788">Thiol protease</keyword>
<dbReference type="Proteomes" id="UP001372338">
    <property type="component" value="Unassembled WGS sequence"/>
</dbReference>
<dbReference type="PANTHER" id="PTHR21646:SF24">
    <property type="entry name" value="UBIQUITIN CARBOXYL-TERMINAL HYDROLASE"/>
    <property type="match status" value="1"/>
</dbReference>
<dbReference type="GO" id="GO:0005737">
    <property type="term" value="C:cytoplasm"/>
    <property type="evidence" value="ECO:0007669"/>
    <property type="project" value="InterPro"/>
</dbReference>
<reference evidence="9 10" key="1">
    <citation type="submission" date="2024-01" db="EMBL/GenBank/DDBJ databases">
        <title>The genomes of 5 underutilized Papilionoideae crops provide insights into root nodulation and disease resistanc.</title>
        <authorList>
            <person name="Yuan L."/>
        </authorList>
    </citation>
    <scope>NUCLEOTIDE SEQUENCE [LARGE SCALE GENOMIC DNA]</scope>
    <source>
        <strain evidence="9">ZHUSHIDOU_FW_LH</strain>
        <tissue evidence="9">Leaf</tissue>
    </source>
</reference>
<comment type="catalytic activity">
    <reaction evidence="1">
        <text>Thiol-dependent hydrolysis of ester, thioester, amide, peptide and isopeptide bonds formed by the C-terminal Gly of ubiquitin (a 76-residue protein attached to proteins as an intracellular targeting signal).</text>
        <dbReference type="EC" id="3.4.19.12"/>
    </reaction>
</comment>
<accession>A0AAN9HYA2</accession>
<dbReference type="SUPFAM" id="SSF50324">
    <property type="entry name" value="Inorganic pyrophosphatase"/>
    <property type="match status" value="1"/>
</dbReference>
<sequence length="229" mass="25943">MEEKMESHCWGLGPALMCETGVKQIGERQRKICEVLRVKPLAALAMIDEGELDRKIVAILLNDSKTSLVNDCLAHTPKLVDYFLDDYGREINQDNPLGMDGEIALAFGDLLRKLWAPGASPVPPRIFKSKLARFAPQFSGFNQHDSRELLAFLLDGLHEDLNRVKCKPYIEVKDDDGRPDEEVVGEYWHNHLTRNDSIIVDVCQYSQLLREFKLALQVIGPWIMPNGLS</sequence>
<evidence type="ECO:0000256" key="6">
    <source>
        <dbReference type="ARBA" id="ARBA00022801"/>
    </source>
</evidence>
<dbReference type="PROSITE" id="PS50235">
    <property type="entry name" value="USP_3"/>
    <property type="match status" value="1"/>
</dbReference>
<dbReference type="InterPro" id="IPR028889">
    <property type="entry name" value="USP"/>
</dbReference>
<evidence type="ECO:0000256" key="5">
    <source>
        <dbReference type="ARBA" id="ARBA00022786"/>
    </source>
</evidence>
<feature type="domain" description="USP" evidence="8">
    <location>
        <begin position="55"/>
        <end position="229"/>
    </location>
</feature>
<evidence type="ECO:0000256" key="1">
    <source>
        <dbReference type="ARBA" id="ARBA00000707"/>
    </source>
</evidence>
<proteinExistence type="inferred from homology"/>
<dbReference type="GO" id="GO:0004427">
    <property type="term" value="F:inorganic diphosphate phosphatase activity"/>
    <property type="evidence" value="ECO:0007669"/>
    <property type="project" value="UniProtKB-EC"/>
</dbReference>
<evidence type="ECO:0000259" key="8">
    <source>
        <dbReference type="PROSITE" id="PS50235"/>
    </source>
</evidence>
<gene>
    <name evidence="9" type="ORF">RIF29_24249</name>
</gene>
<dbReference type="InterPro" id="IPR001394">
    <property type="entry name" value="Peptidase_C19_UCH"/>
</dbReference>
<comment type="similarity">
    <text evidence="2">Belongs to the peptidase C19 family.</text>
</comment>
<keyword evidence="10" id="KW-1185">Reference proteome</keyword>
<dbReference type="GO" id="GO:0016579">
    <property type="term" value="P:protein deubiquitination"/>
    <property type="evidence" value="ECO:0007669"/>
    <property type="project" value="InterPro"/>
</dbReference>
<dbReference type="InterPro" id="IPR038765">
    <property type="entry name" value="Papain-like_cys_pep_sf"/>
</dbReference>
<dbReference type="GO" id="GO:0004843">
    <property type="term" value="F:cysteine-type deubiquitinase activity"/>
    <property type="evidence" value="ECO:0007669"/>
    <property type="project" value="UniProtKB-EC"/>
</dbReference>
<keyword evidence="4" id="KW-0645">Protease</keyword>
<dbReference type="SUPFAM" id="SSF54001">
    <property type="entry name" value="Cysteine proteinases"/>
    <property type="match status" value="1"/>
</dbReference>
<dbReference type="GO" id="GO:0006796">
    <property type="term" value="P:phosphate-containing compound metabolic process"/>
    <property type="evidence" value="ECO:0007669"/>
    <property type="project" value="InterPro"/>
</dbReference>
<comment type="caution">
    <text evidence="9">The sequence shown here is derived from an EMBL/GenBank/DDBJ whole genome shotgun (WGS) entry which is preliminary data.</text>
</comment>
<organism evidence="9 10">
    <name type="scientific">Crotalaria pallida</name>
    <name type="common">Smooth rattlebox</name>
    <name type="synonym">Crotalaria striata</name>
    <dbReference type="NCBI Taxonomy" id="3830"/>
    <lineage>
        <taxon>Eukaryota</taxon>
        <taxon>Viridiplantae</taxon>
        <taxon>Streptophyta</taxon>
        <taxon>Embryophyta</taxon>
        <taxon>Tracheophyta</taxon>
        <taxon>Spermatophyta</taxon>
        <taxon>Magnoliopsida</taxon>
        <taxon>eudicotyledons</taxon>
        <taxon>Gunneridae</taxon>
        <taxon>Pentapetalae</taxon>
        <taxon>rosids</taxon>
        <taxon>fabids</taxon>
        <taxon>Fabales</taxon>
        <taxon>Fabaceae</taxon>
        <taxon>Papilionoideae</taxon>
        <taxon>50 kb inversion clade</taxon>
        <taxon>genistoids sensu lato</taxon>
        <taxon>core genistoids</taxon>
        <taxon>Crotalarieae</taxon>
        <taxon>Crotalaria</taxon>
    </lineage>
</organism>
<evidence type="ECO:0000313" key="9">
    <source>
        <dbReference type="EMBL" id="KAK7258667.1"/>
    </source>
</evidence>
<dbReference type="EMBL" id="JAYWIO010000005">
    <property type="protein sequence ID" value="KAK7258667.1"/>
    <property type="molecule type" value="Genomic_DNA"/>
</dbReference>
<evidence type="ECO:0000256" key="7">
    <source>
        <dbReference type="ARBA" id="ARBA00022807"/>
    </source>
</evidence>